<dbReference type="HOGENOM" id="CLU_2934713_0_0_0"/>
<dbReference type="KEGG" id="fgi:OP10G_1799"/>
<evidence type="ECO:0000313" key="1">
    <source>
        <dbReference type="EMBL" id="AIE85167.1"/>
    </source>
</evidence>
<dbReference type="Proteomes" id="UP000027982">
    <property type="component" value="Chromosome"/>
</dbReference>
<dbReference type="AlphaFoldDB" id="A0A068NP74"/>
<organism evidence="1 2">
    <name type="scientific">Fimbriimonas ginsengisoli Gsoil 348</name>
    <dbReference type="NCBI Taxonomy" id="661478"/>
    <lineage>
        <taxon>Bacteria</taxon>
        <taxon>Bacillati</taxon>
        <taxon>Armatimonadota</taxon>
        <taxon>Fimbriimonadia</taxon>
        <taxon>Fimbriimonadales</taxon>
        <taxon>Fimbriimonadaceae</taxon>
        <taxon>Fimbriimonas</taxon>
    </lineage>
</organism>
<accession>A0A068NP74</accession>
<protein>
    <submittedName>
        <fullName evidence="1">Uncharacterized protein</fullName>
    </submittedName>
</protein>
<sequence>MWFLELLFDFLTWFPWMEGTDDWKPLSGKRETVSDGLGMRTVIWAEDGSQTTSPIRERQG</sequence>
<name>A0A068NP74_FIMGI</name>
<dbReference type="EMBL" id="CP007139">
    <property type="protein sequence ID" value="AIE85167.1"/>
    <property type="molecule type" value="Genomic_DNA"/>
</dbReference>
<gene>
    <name evidence="1" type="ORF">OP10G_1799</name>
</gene>
<proteinExistence type="predicted"/>
<reference evidence="1 2" key="1">
    <citation type="journal article" date="2014" name="PLoS ONE">
        <title>The first complete genome sequence of the class fimbriimonadia in the phylum armatimonadetes.</title>
        <authorList>
            <person name="Hu Z.Y."/>
            <person name="Wang Y.Z."/>
            <person name="Im W.T."/>
            <person name="Wang S.Y."/>
            <person name="Zhao G.P."/>
            <person name="Zheng H.J."/>
            <person name="Quan Z.X."/>
        </authorList>
    </citation>
    <scope>NUCLEOTIDE SEQUENCE [LARGE SCALE GENOMIC DNA]</scope>
    <source>
        <strain evidence="1">Gsoil 348</strain>
    </source>
</reference>
<evidence type="ECO:0000313" key="2">
    <source>
        <dbReference type="Proteomes" id="UP000027982"/>
    </source>
</evidence>
<dbReference type="STRING" id="661478.OP10G_1799"/>
<keyword evidence="2" id="KW-1185">Reference proteome</keyword>